<dbReference type="GO" id="GO:0016740">
    <property type="term" value="F:transferase activity"/>
    <property type="evidence" value="ECO:0007669"/>
    <property type="project" value="UniProtKB-KW"/>
</dbReference>
<feature type="domain" description="Glycosyltransferase 2-like" evidence="1">
    <location>
        <begin position="6"/>
        <end position="126"/>
    </location>
</feature>
<comment type="caution">
    <text evidence="2">The sequence shown here is derived from an EMBL/GenBank/DDBJ whole genome shotgun (WGS) entry which is preliminary data.</text>
</comment>
<dbReference type="InterPro" id="IPR029044">
    <property type="entry name" value="Nucleotide-diphossugar_trans"/>
</dbReference>
<dbReference type="AlphaFoldDB" id="A0A660LB18"/>
<dbReference type="PANTHER" id="PTHR43685">
    <property type="entry name" value="GLYCOSYLTRANSFERASE"/>
    <property type="match status" value="1"/>
</dbReference>
<evidence type="ECO:0000313" key="3">
    <source>
        <dbReference type="Proteomes" id="UP000278962"/>
    </source>
</evidence>
<keyword evidence="2" id="KW-0808">Transferase</keyword>
<accession>A0A660LB18</accession>
<evidence type="ECO:0000313" key="2">
    <source>
        <dbReference type="EMBL" id="RKQ91779.1"/>
    </source>
</evidence>
<dbReference type="PANTHER" id="PTHR43685:SF3">
    <property type="entry name" value="SLR2126 PROTEIN"/>
    <property type="match status" value="1"/>
</dbReference>
<keyword evidence="3" id="KW-1185">Reference proteome</keyword>
<evidence type="ECO:0000259" key="1">
    <source>
        <dbReference type="Pfam" id="PF00535"/>
    </source>
</evidence>
<dbReference type="InterPro" id="IPR050834">
    <property type="entry name" value="Glycosyltransf_2"/>
</dbReference>
<name>A0A660LB18_9ACTN</name>
<dbReference type="Pfam" id="PF00535">
    <property type="entry name" value="Glycos_transf_2"/>
    <property type="match status" value="1"/>
</dbReference>
<dbReference type="Gene3D" id="3.90.550.10">
    <property type="entry name" value="Spore Coat Polysaccharide Biosynthesis Protein SpsA, Chain A"/>
    <property type="match status" value="1"/>
</dbReference>
<organism evidence="2 3">
    <name type="scientific">Solirubrobacter pauli</name>
    <dbReference type="NCBI Taxonomy" id="166793"/>
    <lineage>
        <taxon>Bacteria</taxon>
        <taxon>Bacillati</taxon>
        <taxon>Actinomycetota</taxon>
        <taxon>Thermoleophilia</taxon>
        <taxon>Solirubrobacterales</taxon>
        <taxon>Solirubrobacteraceae</taxon>
        <taxon>Solirubrobacter</taxon>
    </lineage>
</organism>
<protein>
    <submittedName>
        <fullName evidence="2">Glycosyl transferase family 2</fullName>
    </submittedName>
</protein>
<reference evidence="2 3" key="1">
    <citation type="submission" date="2018-10" db="EMBL/GenBank/DDBJ databases">
        <title>Genomic Encyclopedia of Archaeal and Bacterial Type Strains, Phase II (KMG-II): from individual species to whole genera.</title>
        <authorList>
            <person name="Goeker M."/>
        </authorList>
    </citation>
    <scope>NUCLEOTIDE SEQUENCE [LARGE SCALE GENOMIC DNA]</scope>
    <source>
        <strain evidence="2 3">DSM 14954</strain>
    </source>
</reference>
<dbReference type="EMBL" id="RBIL01000001">
    <property type="protein sequence ID" value="RKQ91779.1"/>
    <property type="molecule type" value="Genomic_DNA"/>
</dbReference>
<dbReference type="RefSeq" id="WP_170178927.1">
    <property type="nucleotide sequence ID" value="NZ_RBIL01000001.1"/>
</dbReference>
<dbReference type="InterPro" id="IPR001173">
    <property type="entry name" value="Glyco_trans_2-like"/>
</dbReference>
<dbReference type="Proteomes" id="UP000278962">
    <property type="component" value="Unassembled WGS sequence"/>
</dbReference>
<dbReference type="SUPFAM" id="SSF53448">
    <property type="entry name" value="Nucleotide-diphospho-sugar transferases"/>
    <property type="match status" value="1"/>
</dbReference>
<gene>
    <name evidence="2" type="ORF">C8N24_1609</name>
</gene>
<proteinExistence type="predicted"/>
<sequence>MHGGISVVVTVWNDREGLAALLDALAAQERVPDEVVVVDAGSTDGTDAMLAARPEPVTVVAAPGANISAGRNVGIRAARFERIACTDAGCTPRPGWLAALDAALTGEVEFVAGVYRVVGETPFERCLATALYPSPEEIGVDDPVVKVAHKLFGRSFDVEHATGRSMAFTRRAWELAGGFPEHLFAGEDVAFSAAAAAAVPSALVPAAEVTWRPRPTWIANARMYAVYARGDVRQGSPNRHLARAGAYLGGAAAMLRGGPAVRALALAGAAAYLGLPARRARADGLPPADWWRLPLVVAMKDLSQVTGAVQGLADAAAGRPQPRP</sequence>